<protein>
    <submittedName>
        <fullName evidence="1">Uncharacterized protein conserved in bacteria, prophage-related</fullName>
    </submittedName>
</protein>
<dbReference type="InterPro" id="IPR010982">
    <property type="entry name" value="Lambda_DNA-bd_dom_sf"/>
</dbReference>
<dbReference type="Pfam" id="PF14549">
    <property type="entry name" value="P22_Cro"/>
    <property type="match status" value="1"/>
</dbReference>
<evidence type="ECO:0000313" key="1">
    <source>
        <dbReference type="EMBL" id="STO91716.1"/>
    </source>
</evidence>
<name>A0A377IU38_9GAMM</name>
<sequence>MEKSEAIAWFGSQRKLAEFLGVAQSNVSAWKKVPKHHQRTIEAHTKGV</sequence>
<dbReference type="EMBL" id="UGGT01000004">
    <property type="protein sequence ID" value="STO91716.1"/>
    <property type="molecule type" value="Genomic_DNA"/>
</dbReference>
<dbReference type="Gene3D" id="1.10.260.40">
    <property type="entry name" value="lambda repressor-like DNA-binding domains"/>
    <property type="match status" value="1"/>
</dbReference>
<dbReference type="OrthoDB" id="6693632at2"/>
<reference evidence="1 2" key="1">
    <citation type="submission" date="2018-06" db="EMBL/GenBank/DDBJ databases">
        <authorList>
            <consortium name="Pathogen Informatics"/>
            <person name="Doyle S."/>
        </authorList>
    </citation>
    <scope>NUCLEOTIDE SEQUENCE [LARGE SCALE GENOMIC DNA]</scope>
    <source>
        <strain evidence="1 2">NCTC11370</strain>
    </source>
</reference>
<keyword evidence="2" id="KW-1185">Reference proteome</keyword>
<organism evidence="1 2">
    <name type="scientific">Fluoribacter dumoffii</name>
    <dbReference type="NCBI Taxonomy" id="463"/>
    <lineage>
        <taxon>Bacteria</taxon>
        <taxon>Pseudomonadati</taxon>
        <taxon>Pseudomonadota</taxon>
        <taxon>Gammaproteobacteria</taxon>
        <taxon>Legionellales</taxon>
        <taxon>Legionellaceae</taxon>
        <taxon>Fluoribacter</taxon>
    </lineage>
</organism>
<proteinExistence type="predicted"/>
<dbReference type="RefSeq" id="WP_019350396.1">
    <property type="nucleotide sequence ID" value="NZ_JAPHPN010000002.1"/>
</dbReference>
<dbReference type="Proteomes" id="UP000254554">
    <property type="component" value="Unassembled WGS sequence"/>
</dbReference>
<dbReference type="AlphaFoldDB" id="A0A377IU38"/>
<evidence type="ECO:0000313" key="2">
    <source>
        <dbReference type="Proteomes" id="UP000254554"/>
    </source>
</evidence>
<dbReference type="SUPFAM" id="SSF47413">
    <property type="entry name" value="lambda repressor-like DNA-binding domains"/>
    <property type="match status" value="1"/>
</dbReference>
<dbReference type="GeneID" id="93294444"/>
<accession>A0A377IU38</accession>
<dbReference type="GO" id="GO:0003677">
    <property type="term" value="F:DNA binding"/>
    <property type="evidence" value="ECO:0007669"/>
    <property type="project" value="InterPro"/>
</dbReference>
<gene>
    <name evidence="1" type="ORF">NCTC11370_03694</name>
</gene>